<dbReference type="EMBL" id="AMQN01010949">
    <property type="status" value="NOT_ANNOTATED_CDS"/>
    <property type="molecule type" value="Genomic_DNA"/>
</dbReference>
<dbReference type="STRING" id="283909.R7U2E6"/>
<evidence type="ECO:0000313" key="1">
    <source>
        <dbReference type="EMBL" id="ELT97330.1"/>
    </source>
</evidence>
<reference evidence="2" key="3">
    <citation type="submission" date="2015-06" db="UniProtKB">
        <authorList>
            <consortium name="EnsemblMetazoa"/>
        </authorList>
    </citation>
    <scope>IDENTIFICATION</scope>
</reference>
<protein>
    <recommendedName>
        <fullName evidence="4">Transglutaminase-like domain-containing protein</fullName>
    </recommendedName>
</protein>
<organism evidence="1">
    <name type="scientific">Capitella teleta</name>
    <name type="common">Polychaete worm</name>
    <dbReference type="NCBI Taxonomy" id="283909"/>
    <lineage>
        <taxon>Eukaryota</taxon>
        <taxon>Metazoa</taxon>
        <taxon>Spiralia</taxon>
        <taxon>Lophotrochozoa</taxon>
        <taxon>Annelida</taxon>
        <taxon>Polychaeta</taxon>
        <taxon>Sedentaria</taxon>
        <taxon>Scolecida</taxon>
        <taxon>Capitellidae</taxon>
        <taxon>Capitella</taxon>
    </lineage>
</organism>
<reference evidence="3" key="1">
    <citation type="submission" date="2012-12" db="EMBL/GenBank/DDBJ databases">
        <authorList>
            <person name="Hellsten U."/>
            <person name="Grimwood J."/>
            <person name="Chapman J.A."/>
            <person name="Shapiro H."/>
            <person name="Aerts A."/>
            <person name="Otillar R.P."/>
            <person name="Terry A.Y."/>
            <person name="Boore J.L."/>
            <person name="Simakov O."/>
            <person name="Marletaz F."/>
            <person name="Cho S.-J."/>
            <person name="Edsinger-Gonzales E."/>
            <person name="Havlak P."/>
            <person name="Kuo D.-H."/>
            <person name="Larsson T."/>
            <person name="Lv J."/>
            <person name="Arendt D."/>
            <person name="Savage R."/>
            <person name="Osoegawa K."/>
            <person name="de Jong P."/>
            <person name="Lindberg D.R."/>
            <person name="Seaver E.C."/>
            <person name="Weisblat D.A."/>
            <person name="Putnam N.H."/>
            <person name="Grigoriev I.V."/>
            <person name="Rokhsar D.S."/>
        </authorList>
    </citation>
    <scope>NUCLEOTIDE SEQUENCE</scope>
    <source>
        <strain evidence="3">I ESC-2004</strain>
    </source>
</reference>
<feature type="non-terminal residue" evidence="1">
    <location>
        <position position="171"/>
    </location>
</feature>
<feature type="non-terminal residue" evidence="1">
    <location>
        <position position="1"/>
    </location>
</feature>
<gene>
    <name evidence="1" type="ORF">CAPTEDRAFT_77647</name>
</gene>
<dbReference type="EMBL" id="KB308591">
    <property type="protein sequence ID" value="ELT97330.1"/>
    <property type="molecule type" value="Genomic_DNA"/>
</dbReference>
<dbReference type="InterPro" id="IPR053041">
    <property type="entry name" value="Transglut-like_Superfamily_Mod"/>
</dbReference>
<sequence length="171" mass="20146">KVRMLFVWLATYDLNELDEINPPIGSVREQLLQIPREKHSRTRLFIKMCRLAELETKEIRGVFRDTSIDGREHLNATSSWAAVLIDQSWRLFDPNPASRQKNTQSPLHFSYNDHFFLTDPEAFIFTHFPSDKKWQLLARPVTRQEFDQLAYLDPGFFETGLTLESHRKVII</sequence>
<keyword evidence="3" id="KW-1185">Reference proteome</keyword>
<evidence type="ECO:0000313" key="2">
    <source>
        <dbReference type="EnsemblMetazoa" id="CapteP77647"/>
    </source>
</evidence>
<proteinExistence type="predicted"/>
<dbReference type="OrthoDB" id="6080065at2759"/>
<dbReference type="AlphaFoldDB" id="R7U2E6"/>
<dbReference type="PANTHER" id="PTHR47020">
    <property type="entry name" value="HILLARIN"/>
    <property type="match status" value="1"/>
</dbReference>
<reference evidence="1 3" key="2">
    <citation type="journal article" date="2013" name="Nature">
        <title>Insights into bilaterian evolution from three spiralian genomes.</title>
        <authorList>
            <person name="Simakov O."/>
            <person name="Marletaz F."/>
            <person name="Cho S.J."/>
            <person name="Edsinger-Gonzales E."/>
            <person name="Havlak P."/>
            <person name="Hellsten U."/>
            <person name="Kuo D.H."/>
            <person name="Larsson T."/>
            <person name="Lv J."/>
            <person name="Arendt D."/>
            <person name="Savage R."/>
            <person name="Osoegawa K."/>
            <person name="de Jong P."/>
            <person name="Grimwood J."/>
            <person name="Chapman J.A."/>
            <person name="Shapiro H."/>
            <person name="Aerts A."/>
            <person name="Otillar R.P."/>
            <person name="Terry A.Y."/>
            <person name="Boore J.L."/>
            <person name="Grigoriev I.V."/>
            <person name="Lindberg D.R."/>
            <person name="Seaver E.C."/>
            <person name="Weisblat D.A."/>
            <person name="Putnam N.H."/>
            <person name="Rokhsar D.S."/>
        </authorList>
    </citation>
    <scope>NUCLEOTIDE SEQUENCE</scope>
    <source>
        <strain evidence="1 3">I ESC-2004</strain>
    </source>
</reference>
<dbReference type="OMA" id="SHEISYT"/>
<dbReference type="EnsemblMetazoa" id="CapteT77647">
    <property type="protein sequence ID" value="CapteP77647"/>
    <property type="gene ID" value="CapteG77647"/>
</dbReference>
<dbReference type="HOGENOM" id="CLU_130204_0_0_1"/>
<dbReference type="PANTHER" id="PTHR47020:SF1">
    <property type="entry name" value="HILLARIN"/>
    <property type="match status" value="1"/>
</dbReference>
<name>R7U2E6_CAPTE</name>
<evidence type="ECO:0000313" key="3">
    <source>
        <dbReference type="Proteomes" id="UP000014760"/>
    </source>
</evidence>
<dbReference type="Proteomes" id="UP000014760">
    <property type="component" value="Unassembled WGS sequence"/>
</dbReference>
<evidence type="ECO:0008006" key="4">
    <source>
        <dbReference type="Google" id="ProtNLM"/>
    </source>
</evidence>
<accession>R7U2E6</accession>